<keyword evidence="6" id="KW-1185">Reference proteome</keyword>
<keyword evidence="2" id="KW-0090">Biological rhythms</keyword>
<evidence type="ECO:0000256" key="3">
    <source>
        <dbReference type="ARBA" id="ARBA00060902"/>
    </source>
</evidence>
<dbReference type="InterPro" id="IPR010562">
    <property type="entry name" value="Haemolymph_juvenile_hormone-bd"/>
</dbReference>
<protein>
    <recommendedName>
        <fullName evidence="7">Protein takeout</fullName>
    </recommendedName>
</protein>
<comment type="similarity">
    <text evidence="3">Belongs to the TO family.</text>
</comment>
<evidence type="ECO:0000313" key="5">
    <source>
        <dbReference type="EMBL" id="CAI6362758.1"/>
    </source>
</evidence>
<dbReference type="Proteomes" id="UP001160148">
    <property type="component" value="Unassembled WGS sequence"/>
</dbReference>
<organism evidence="5 6">
    <name type="scientific">Macrosiphum euphorbiae</name>
    <name type="common">potato aphid</name>
    <dbReference type="NCBI Taxonomy" id="13131"/>
    <lineage>
        <taxon>Eukaryota</taxon>
        <taxon>Metazoa</taxon>
        <taxon>Ecdysozoa</taxon>
        <taxon>Arthropoda</taxon>
        <taxon>Hexapoda</taxon>
        <taxon>Insecta</taxon>
        <taxon>Pterygota</taxon>
        <taxon>Neoptera</taxon>
        <taxon>Paraneoptera</taxon>
        <taxon>Hemiptera</taxon>
        <taxon>Sternorrhyncha</taxon>
        <taxon>Aphidomorpha</taxon>
        <taxon>Aphidoidea</taxon>
        <taxon>Aphididae</taxon>
        <taxon>Macrosiphini</taxon>
        <taxon>Macrosiphum</taxon>
    </lineage>
</organism>
<dbReference type="AlphaFoldDB" id="A0AAV0X469"/>
<evidence type="ECO:0008006" key="7">
    <source>
        <dbReference type="Google" id="ProtNLM"/>
    </source>
</evidence>
<comment type="caution">
    <text evidence="5">The sequence shown here is derived from an EMBL/GenBank/DDBJ whole genome shotgun (WGS) entry which is preliminary data.</text>
</comment>
<evidence type="ECO:0000313" key="6">
    <source>
        <dbReference type="Proteomes" id="UP001160148"/>
    </source>
</evidence>
<keyword evidence="1 4" id="KW-0732">Signal</keyword>
<dbReference type="EMBL" id="CARXXK010000003">
    <property type="protein sequence ID" value="CAI6362758.1"/>
    <property type="molecule type" value="Genomic_DNA"/>
</dbReference>
<gene>
    <name evidence="5" type="ORF">MEUPH1_LOCUS17798</name>
</gene>
<evidence type="ECO:0000256" key="1">
    <source>
        <dbReference type="ARBA" id="ARBA00022729"/>
    </source>
</evidence>
<dbReference type="FunFam" id="3.15.10.30:FF:000001">
    <property type="entry name" value="Takeout-like protein 1"/>
    <property type="match status" value="1"/>
</dbReference>
<dbReference type="InterPro" id="IPR038606">
    <property type="entry name" value="To_sf"/>
</dbReference>
<dbReference type="GO" id="GO:0007623">
    <property type="term" value="P:circadian rhythm"/>
    <property type="evidence" value="ECO:0007669"/>
    <property type="project" value="UniProtKB-ARBA"/>
</dbReference>
<sequence>MMANIVKIACCLVCVFGIALAAPATVKLPKGFVQCKKSDPKLNECIKSSLKNAIPHLVKGVPSLGLYPIDPLRITQLGIDQGTGPVSIKLNFRDLDISNIGTVKINEILADLDNNNITLDVHFEKPIMLDGNYDIKGKVIILPITGDGLCKISLDNLKAKINVYLKPVVRNGNTYVDISDLKLKFTTTQLHLKLDNLFKGDKALGNNMNVFLNENWRDILAELQVNLENALAAALSGVAQQFFSRVPYNQVYCSRPFGFLI</sequence>
<dbReference type="PANTHER" id="PTHR11008:SF40">
    <property type="entry name" value="PROTEIN TAKEOUT"/>
    <property type="match status" value="1"/>
</dbReference>
<dbReference type="Gene3D" id="3.15.10.30">
    <property type="entry name" value="Haemolymph juvenile hormone binding protein"/>
    <property type="match status" value="1"/>
</dbReference>
<name>A0AAV0X469_9HEMI</name>
<reference evidence="5 6" key="1">
    <citation type="submission" date="2023-01" db="EMBL/GenBank/DDBJ databases">
        <authorList>
            <person name="Whitehead M."/>
        </authorList>
    </citation>
    <scope>NUCLEOTIDE SEQUENCE [LARGE SCALE GENOMIC DNA]</scope>
</reference>
<accession>A0AAV0X469</accession>
<evidence type="ECO:0000256" key="4">
    <source>
        <dbReference type="SAM" id="SignalP"/>
    </source>
</evidence>
<evidence type="ECO:0000256" key="2">
    <source>
        <dbReference type="ARBA" id="ARBA00023108"/>
    </source>
</evidence>
<dbReference type="SMART" id="SM00700">
    <property type="entry name" value="JHBP"/>
    <property type="match status" value="1"/>
</dbReference>
<dbReference type="PANTHER" id="PTHR11008">
    <property type="entry name" value="PROTEIN TAKEOUT-LIKE PROTEIN"/>
    <property type="match status" value="1"/>
</dbReference>
<feature type="chain" id="PRO_5043953761" description="Protein takeout" evidence="4">
    <location>
        <begin position="22"/>
        <end position="261"/>
    </location>
</feature>
<dbReference type="Pfam" id="PF06585">
    <property type="entry name" value="JHBP"/>
    <property type="match status" value="1"/>
</dbReference>
<dbReference type="GO" id="GO:0005615">
    <property type="term" value="C:extracellular space"/>
    <property type="evidence" value="ECO:0007669"/>
    <property type="project" value="TreeGrafter"/>
</dbReference>
<proteinExistence type="inferred from homology"/>
<feature type="signal peptide" evidence="4">
    <location>
        <begin position="1"/>
        <end position="21"/>
    </location>
</feature>